<evidence type="ECO:0000259" key="6">
    <source>
        <dbReference type="Pfam" id="PF00593"/>
    </source>
</evidence>
<dbReference type="InterPro" id="IPR037066">
    <property type="entry name" value="Plug_dom_sf"/>
</dbReference>
<dbReference type="AlphaFoldDB" id="A0A975FZ03"/>
<reference evidence="8" key="1">
    <citation type="submission" date="2021-04" db="EMBL/GenBank/DDBJ databases">
        <title>The complete genome sequence of Caulobacter sp. S6.</title>
        <authorList>
            <person name="Tang Y."/>
            <person name="Ouyang W."/>
            <person name="Liu Q."/>
            <person name="Huang B."/>
            <person name="Guo Z."/>
            <person name="Lei P."/>
        </authorList>
    </citation>
    <scope>NUCLEOTIDE SEQUENCE</scope>
    <source>
        <strain evidence="8">S6</strain>
    </source>
</reference>
<comment type="subcellular location">
    <subcellularLocation>
        <location evidence="1 4">Cell outer membrane</location>
    </subcellularLocation>
</comment>
<dbReference type="Pfam" id="PF07715">
    <property type="entry name" value="Plug"/>
    <property type="match status" value="1"/>
</dbReference>
<dbReference type="PANTHER" id="PTHR40980">
    <property type="entry name" value="PLUG DOMAIN-CONTAINING PROTEIN"/>
    <property type="match status" value="1"/>
</dbReference>
<name>A0A975FZ03_9CAUL</name>
<proteinExistence type="inferred from homology"/>
<feature type="domain" description="TonB-dependent receptor-like beta-barrel" evidence="6">
    <location>
        <begin position="399"/>
        <end position="866"/>
    </location>
</feature>
<dbReference type="InterPro" id="IPR036942">
    <property type="entry name" value="Beta-barrel_TonB_sf"/>
</dbReference>
<sequence length="900" mass="98393">MTNARRNLLLAFASVAALSAGRQALAADAAASPPKGVTDLIVTAPRKTSTARVEQLAAPNIINVQSAEAIAKYPDFNAAESLGRMPGVSLSIDTGEGRFITIRGIDSNLDGATFGGVVLLNSFPGGTYFGGTGRAVEFDTVPVGAVDRIEVTKTGLPDHEAEGIGGSVELTPRSARAIQQPFLDLELSGGFENLRDSWAPINEQVVLGGRFGLGDNGLVIAGHGDPGAPRAGFISNPTPFSFVLTQFQHNDRRSIDDFEEAYGVDNGFTGPDKVYDSGEFRRYNYFRRRFGYSGEFDFDPNADHHYFARVNVAGYTENVNRQRLIYGNLEFDANGNPLQAAGTTCPSAAPCYYTDPNNPSGFQAPAGQVTATLRDQQETHRNTVIAVGGSDRFERFTVDYQGAYTRATYHKPFDFNWTFNNPNTFGINYDNTNSNLPKFTVVSGGNPIDPTQFTLGSLSNSHETDADEEWSGAGNVTVPVHLISDADEFKFGAKIRLRDKTVTYYSERYNISTADTLANFEGGGPYTYYDGAYPIGFRAGGDALKAFYAANVNNPAVFTLKSGSGFQTGSYYHDTENVFAGYAQFKTEYRNVGILAGVRVEGTDATYRGFGSVTDAAGDTVVSPEVNHNSYVDAFPTLQFRYEFMPNLIGRFTYSTGLSRPGFSQTIASTSVDVGSGSVSTGNPKLLPTYSNNIDASLEWYLPGSGILAAGVFDKELSNYAVTRTIDVANYPGIVGIAKESTYLNVPAYARGIEGQYVQKFFWAPEAFRNFGIDSNVTYVDSEIQLFNGVKALLPGTSRWTANASLFYEADGLELRVATEYVGKTLFTVGGSQATNNYEDKRFQVDFSSSYQINRQLKVFFDVKNLNNEPLRFFEGRYDRPLQREFYLQTFEFGVRAHFE</sequence>
<evidence type="ECO:0000256" key="5">
    <source>
        <dbReference type="SAM" id="SignalP"/>
    </source>
</evidence>
<dbReference type="InterPro" id="IPR010104">
    <property type="entry name" value="TonB_rcpt_bac"/>
</dbReference>
<evidence type="ECO:0000313" key="9">
    <source>
        <dbReference type="Proteomes" id="UP000676409"/>
    </source>
</evidence>
<accession>A0A975FZ03</accession>
<keyword evidence="3" id="KW-0998">Cell outer membrane</keyword>
<evidence type="ECO:0000256" key="3">
    <source>
        <dbReference type="ARBA" id="ARBA00023237"/>
    </source>
</evidence>
<dbReference type="Gene3D" id="2.40.170.20">
    <property type="entry name" value="TonB-dependent receptor, beta-barrel domain"/>
    <property type="match status" value="1"/>
</dbReference>
<evidence type="ECO:0000256" key="2">
    <source>
        <dbReference type="ARBA" id="ARBA00023136"/>
    </source>
</evidence>
<dbReference type="InterPro" id="IPR006311">
    <property type="entry name" value="TAT_signal"/>
</dbReference>
<keyword evidence="8" id="KW-0675">Receptor</keyword>
<evidence type="ECO:0000256" key="1">
    <source>
        <dbReference type="ARBA" id="ARBA00004442"/>
    </source>
</evidence>
<feature type="chain" id="PRO_5037425661" evidence="5">
    <location>
        <begin position="27"/>
        <end position="900"/>
    </location>
</feature>
<dbReference type="SUPFAM" id="SSF56935">
    <property type="entry name" value="Porins"/>
    <property type="match status" value="1"/>
</dbReference>
<organism evidence="8 9">
    <name type="scientific">Phenylobacterium montanum</name>
    <dbReference type="NCBI Taxonomy" id="2823693"/>
    <lineage>
        <taxon>Bacteria</taxon>
        <taxon>Pseudomonadati</taxon>
        <taxon>Pseudomonadota</taxon>
        <taxon>Alphaproteobacteria</taxon>
        <taxon>Caulobacterales</taxon>
        <taxon>Caulobacteraceae</taxon>
        <taxon>Phenylobacterium</taxon>
    </lineage>
</organism>
<dbReference type="PANTHER" id="PTHR40980:SF4">
    <property type="entry name" value="TONB-DEPENDENT RECEPTOR-LIKE BETA-BARREL DOMAIN-CONTAINING PROTEIN"/>
    <property type="match status" value="1"/>
</dbReference>
<feature type="signal peptide" evidence="5">
    <location>
        <begin position="1"/>
        <end position="26"/>
    </location>
</feature>
<keyword evidence="4" id="KW-0798">TonB box</keyword>
<evidence type="ECO:0000259" key="7">
    <source>
        <dbReference type="Pfam" id="PF07715"/>
    </source>
</evidence>
<dbReference type="PROSITE" id="PS51318">
    <property type="entry name" value="TAT"/>
    <property type="match status" value="1"/>
</dbReference>
<comment type="similarity">
    <text evidence="4">Belongs to the TonB-dependent receptor family.</text>
</comment>
<dbReference type="EMBL" id="CP073078">
    <property type="protein sequence ID" value="QUD87865.1"/>
    <property type="molecule type" value="Genomic_DNA"/>
</dbReference>
<dbReference type="InterPro" id="IPR012910">
    <property type="entry name" value="Plug_dom"/>
</dbReference>
<gene>
    <name evidence="8" type="ORF">KCG34_22945</name>
</gene>
<dbReference type="KEGG" id="caul:KCG34_22945"/>
<dbReference type="NCBIfam" id="TIGR01782">
    <property type="entry name" value="TonB-Xanth-Caul"/>
    <property type="match status" value="1"/>
</dbReference>
<keyword evidence="2 4" id="KW-0472">Membrane</keyword>
<protein>
    <submittedName>
        <fullName evidence="8">TonB-dependent receptor</fullName>
    </submittedName>
</protein>
<dbReference type="InterPro" id="IPR000531">
    <property type="entry name" value="Beta-barrel_TonB"/>
</dbReference>
<dbReference type="Pfam" id="PF00593">
    <property type="entry name" value="TonB_dep_Rec_b-barrel"/>
    <property type="match status" value="1"/>
</dbReference>
<dbReference type="RefSeq" id="WP_211937916.1">
    <property type="nucleotide sequence ID" value="NZ_CP073078.1"/>
</dbReference>
<keyword evidence="5" id="KW-0732">Signal</keyword>
<dbReference type="Proteomes" id="UP000676409">
    <property type="component" value="Chromosome"/>
</dbReference>
<dbReference type="GO" id="GO:0009279">
    <property type="term" value="C:cell outer membrane"/>
    <property type="evidence" value="ECO:0007669"/>
    <property type="project" value="UniProtKB-SubCell"/>
</dbReference>
<dbReference type="Gene3D" id="2.170.130.10">
    <property type="entry name" value="TonB-dependent receptor, plug domain"/>
    <property type="match status" value="1"/>
</dbReference>
<evidence type="ECO:0000256" key="4">
    <source>
        <dbReference type="RuleBase" id="RU003357"/>
    </source>
</evidence>
<evidence type="ECO:0000313" key="8">
    <source>
        <dbReference type="EMBL" id="QUD87865.1"/>
    </source>
</evidence>
<feature type="domain" description="TonB-dependent receptor plug" evidence="7">
    <location>
        <begin position="57"/>
        <end position="155"/>
    </location>
</feature>
<keyword evidence="9" id="KW-1185">Reference proteome</keyword>